<sequence>MKSILFVLLTILSGCTTNKAVDLQLEEIVKIKKCISGLKLDSAIERCDVNLPLSEKEYASLESCLVSKNIHKRYESNIFLWCNGWEASVSFERVSSVPKIDGIYKVLP</sequence>
<accession>A0AAW7X3C6</accession>
<dbReference type="RefSeq" id="WP_303490714.1">
    <property type="nucleotide sequence ID" value="NZ_JAUOPB010000001.1"/>
</dbReference>
<comment type="caution">
    <text evidence="1">The sequence shown here is derived from an EMBL/GenBank/DDBJ whole genome shotgun (WGS) entry which is preliminary data.</text>
</comment>
<protein>
    <recommendedName>
        <fullName evidence="3">Lipoprotein</fullName>
    </recommendedName>
</protein>
<gene>
    <name evidence="1" type="ORF">Q4521_02545</name>
</gene>
<dbReference type="PROSITE" id="PS51257">
    <property type="entry name" value="PROKAR_LIPOPROTEIN"/>
    <property type="match status" value="1"/>
</dbReference>
<dbReference type="EMBL" id="JAUOPB010000001">
    <property type="protein sequence ID" value="MDO6421342.1"/>
    <property type="molecule type" value="Genomic_DNA"/>
</dbReference>
<dbReference type="Proteomes" id="UP001169760">
    <property type="component" value="Unassembled WGS sequence"/>
</dbReference>
<organism evidence="1 2">
    <name type="scientific">Saccharophagus degradans</name>
    <dbReference type="NCBI Taxonomy" id="86304"/>
    <lineage>
        <taxon>Bacteria</taxon>
        <taxon>Pseudomonadati</taxon>
        <taxon>Pseudomonadota</taxon>
        <taxon>Gammaproteobacteria</taxon>
        <taxon>Cellvibrionales</taxon>
        <taxon>Cellvibrionaceae</taxon>
        <taxon>Saccharophagus</taxon>
    </lineage>
</organism>
<reference evidence="1" key="1">
    <citation type="submission" date="2023-07" db="EMBL/GenBank/DDBJ databases">
        <title>Genome content predicts the carbon catabolic preferences of heterotrophic bacteria.</title>
        <authorList>
            <person name="Gralka M."/>
        </authorList>
    </citation>
    <scope>NUCLEOTIDE SEQUENCE</scope>
    <source>
        <strain evidence="1">I3M17_2</strain>
    </source>
</reference>
<dbReference type="AlphaFoldDB" id="A0AAW7X3C6"/>
<name>A0AAW7X3C6_9GAMM</name>
<evidence type="ECO:0000313" key="2">
    <source>
        <dbReference type="Proteomes" id="UP001169760"/>
    </source>
</evidence>
<proteinExistence type="predicted"/>
<evidence type="ECO:0000313" key="1">
    <source>
        <dbReference type="EMBL" id="MDO6421342.1"/>
    </source>
</evidence>
<evidence type="ECO:0008006" key="3">
    <source>
        <dbReference type="Google" id="ProtNLM"/>
    </source>
</evidence>